<dbReference type="Proteomes" id="UP000246280">
    <property type="component" value="Segment"/>
</dbReference>
<keyword evidence="2" id="KW-1185">Reference proteome</keyword>
<sequence length="83" mass="9741">MPRLGLIRPPNNHFRYRRKTVSNSQIRRQARYAHAALRKLRNVERHGSRRAKVFAKRARRMGWTAESIVAALSYGFEHFVAPV</sequence>
<proteinExistence type="predicted"/>
<accession>A0A2S1GN83</accession>
<dbReference type="KEGG" id="vg:54991214"/>
<dbReference type="GeneID" id="54991214"/>
<reference evidence="1 2" key="2">
    <citation type="submission" date="2018-05" db="EMBL/GenBank/DDBJ databases">
        <title>Lysogenic conversion of Stenotrophomonas maltophilia by temperate phage DLP4.</title>
        <authorList>
            <person name="Dennis J."/>
            <person name="Stothard P."/>
        </authorList>
    </citation>
    <scope>NUCLEOTIDE SEQUENCE [LARGE SCALE GENOMIC DNA]</scope>
</reference>
<reference evidence="1 2" key="1">
    <citation type="submission" date="2018-03" db="EMBL/GenBank/DDBJ databases">
        <authorList>
            <person name="Keele B.F."/>
        </authorList>
    </citation>
    <scope>NUCLEOTIDE SEQUENCE [LARGE SCALE GENOMIC DNA]</scope>
</reference>
<evidence type="ECO:0000313" key="2">
    <source>
        <dbReference type="Proteomes" id="UP000246280"/>
    </source>
</evidence>
<organism evidence="1 2">
    <name type="scientific">Burkholderia phage vB_BmuP_KL4</name>
    <dbReference type="NCBI Taxonomy" id="2115967"/>
    <lineage>
        <taxon>Viruses</taxon>
        <taxon>Duplodnaviria</taxon>
        <taxon>Heunggongvirae</taxon>
        <taxon>Uroviricota</taxon>
        <taxon>Caudoviricetes</taxon>
        <taxon>Kelquatrovirus</taxon>
        <taxon>Kelquatrovirus KL4</taxon>
    </lineage>
</organism>
<dbReference type="EMBL" id="MH128984">
    <property type="protein sequence ID" value="AWD90837.1"/>
    <property type="molecule type" value="Genomic_DNA"/>
</dbReference>
<name>A0A2S1GN83_9CAUD</name>
<protein>
    <submittedName>
        <fullName evidence="1">Uncharacterized protein</fullName>
    </submittedName>
</protein>
<dbReference type="RefSeq" id="YP_009800711.1">
    <property type="nucleotide sequence ID" value="NC_047958.1"/>
</dbReference>
<evidence type="ECO:0000313" key="1">
    <source>
        <dbReference type="EMBL" id="AWD90837.1"/>
    </source>
</evidence>